<evidence type="ECO:0000259" key="2">
    <source>
        <dbReference type="SMART" id="SM00233"/>
    </source>
</evidence>
<feature type="region of interest" description="Disordered" evidence="1">
    <location>
        <begin position="408"/>
        <end position="434"/>
    </location>
</feature>
<dbReference type="Pfam" id="PF23207">
    <property type="entry name" value="PH_SPO71"/>
    <property type="match status" value="1"/>
</dbReference>
<dbReference type="GeneID" id="39590957"/>
<feature type="region of interest" description="Disordered" evidence="1">
    <location>
        <begin position="1164"/>
        <end position="1210"/>
    </location>
</feature>
<dbReference type="Proteomes" id="UP000279236">
    <property type="component" value="Unassembled WGS sequence"/>
</dbReference>
<evidence type="ECO:0000256" key="1">
    <source>
        <dbReference type="SAM" id="MobiDB-lite"/>
    </source>
</evidence>
<comment type="caution">
    <text evidence="3">The sequence shown here is derived from an EMBL/GenBank/DDBJ whole genome shotgun (WGS) entry which is preliminary data.</text>
</comment>
<feature type="domain" description="PH" evidence="2">
    <location>
        <begin position="999"/>
        <end position="1160"/>
    </location>
</feature>
<dbReference type="AlphaFoldDB" id="A0A427Y181"/>
<dbReference type="InterPro" id="IPR057379">
    <property type="entry name" value="PH_SPO71"/>
</dbReference>
<dbReference type="InterPro" id="IPR001849">
    <property type="entry name" value="PH_domain"/>
</dbReference>
<dbReference type="RefSeq" id="XP_028478326.1">
    <property type="nucleotide sequence ID" value="XM_028621874.1"/>
</dbReference>
<dbReference type="STRING" id="105984.A0A427Y181"/>
<feature type="compositionally biased region" description="Basic and acidic residues" evidence="1">
    <location>
        <begin position="186"/>
        <end position="197"/>
    </location>
</feature>
<feature type="region of interest" description="Disordered" evidence="1">
    <location>
        <begin position="1105"/>
        <end position="1131"/>
    </location>
</feature>
<feature type="region of interest" description="Disordered" evidence="1">
    <location>
        <begin position="874"/>
        <end position="908"/>
    </location>
</feature>
<accession>A0A427Y181</accession>
<feature type="domain" description="PH" evidence="2">
    <location>
        <begin position="781"/>
        <end position="947"/>
    </location>
</feature>
<feature type="compositionally biased region" description="Polar residues" evidence="1">
    <location>
        <begin position="198"/>
        <end position="207"/>
    </location>
</feature>
<dbReference type="OrthoDB" id="5579281at2759"/>
<feature type="compositionally biased region" description="Acidic residues" evidence="1">
    <location>
        <begin position="1113"/>
        <end position="1122"/>
    </location>
</feature>
<feature type="compositionally biased region" description="Low complexity" evidence="1">
    <location>
        <begin position="369"/>
        <end position="384"/>
    </location>
</feature>
<dbReference type="EMBL" id="RSCE01000003">
    <property type="protein sequence ID" value="RSH84878.1"/>
    <property type="molecule type" value="Genomic_DNA"/>
</dbReference>
<dbReference type="GO" id="GO:1902657">
    <property type="term" value="P:protein localization to prospore membrane"/>
    <property type="evidence" value="ECO:0007669"/>
    <property type="project" value="InterPro"/>
</dbReference>
<dbReference type="SMART" id="SM00233">
    <property type="entry name" value="PH"/>
    <property type="match status" value="2"/>
</dbReference>
<feature type="compositionally biased region" description="Polar residues" evidence="1">
    <location>
        <begin position="885"/>
        <end position="901"/>
    </location>
</feature>
<feature type="compositionally biased region" description="Low complexity" evidence="1">
    <location>
        <begin position="274"/>
        <end position="288"/>
    </location>
</feature>
<evidence type="ECO:0000313" key="3">
    <source>
        <dbReference type="EMBL" id="RSH84878.1"/>
    </source>
</evidence>
<dbReference type="Pfam" id="PF15404">
    <property type="entry name" value="PH_4"/>
    <property type="match status" value="1"/>
</dbReference>
<feature type="region of interest" description="Disordered" evidence="1">
    <location>
        <begin position="1"/>
        <end position="34"/>
    </location>
</feature>
<dbReference type="PANTHER" id="PTHR28076">
    <property type="entry name" value="SPORULATION-SPECIFIC PROTEIN 71"/>
    <property type="match status" value="1"/>
</dbReference>
<sequence length="1210" mass="135026">MPAVPLQQPQADTTHIHQHETTKTPSGPQPYSEATLAPAPAVIDVSSHVERHAQPRRFLGLVPQSIATGDQAVAKRERIRTMRRNAMQSLLKTDGLLGIEQNGGQMVRQQAARAVHTFRVHKKDRLNNEHQTQVDINESDSDTTSSSSDDEPSTWFSPTRKKKHQRIRKINLSTTKWVGTSFDIGREFETPDEKPHGSDNNSRSPSPTRGDLTSAPLQDSPEQDARAAEATEPSSPTPKGKGKGKGKGKALLTVDADARTFKTAQTHLTPEYNTTPTRSRPTSTRSTTQDTFVTAKMAEDGGEDKDDFYFTPHTPIRSSNNVHTAPSEASPSSHVDAGHSPTSSMAPLITSDDDPGKDVKRKRAPSRASTRGSLSRLSVSLSSASKRNFPHRLKSALRVSGANFEAAPDALPESPAKPRGKTVQFSPALPKPPIREDTVDIVRKGDKAPVDPKSVLTRTGIEVAGASAGDHEPAVVDTDDFMPGGVVMRDRVLVKLGRHRDEGITSFDEMTQRRRPCIRFDPMEEYIVGMTTVSIDFYKDWPLAIQEKWEGTKRLAFSVPLAPPTTISVFNQRDMSLSLICPWSSVMRQTVRHLSRSRRAGWRMWDSVRTSKTIEALGMEHVGSAIFVIKFGERTRALDWHWYISGQLDYTLPVQIDIQVPALSQTIRMPIPEEAASSTVNRNDTLKTVWGAVVDNTTFTDIIRDLGHIPRPELAWKGPDATLDWVAYSTTVTGKNREWALLASFAQHKRTGKTSNLQIRDANHYPQRLHLEDDVELEEPLGVEGYLTRHKTDVSPKEMVYISTMEGAIFVSNAQVAIPPLLPKRRGSTPADVFPAVYDEFRRSEKRRMAKFIQQCAGCLDFHDIISVSFPTPKGEEASAAAPPDTSTVTTHVHPMSTSHPVRTVGKRGQREFEVRLRSGQTVRFEAHTPVIAHEWVERLNALAQYWTLRRRVDAREHMDVVKEHTGSEAFVGRNLDRRAEAILNSIWNWCVIDGCRPITMCGQVFIKRGKFRKFKLCFIVLTAGSIVTFRLKSASGMQARSRLWPLFGAYIYSGKLAQDELLESSNEAAFTPSARIYDDGLQATDGAEDTGFCIRITWPAGRWAPVQPWDKDSEDEDDGEDFTSPPLKEDPGTLLICRARSKLERDRWVWGLNSEKERLARAHVHQEEKLRNSGELPRHSTIQHIDGSVDARPSFRRHGSRASSRSSRS</sequence>
<feature type="compositionally biased region" description="Polar residues" evidence="1">
    <location>
        <begin position="316"/>
        <end position="333"/>
    </location>
</feature>
<proteinExistence type="predicted"/>
<gene>
    <name evidence="3" type="ORF">EHS24_006414</name>
</gene>
<dbReference type="PANTHER" id="PTHR28076:SF1">
    <property type="entry name" value="PROSPORE MEMBRANE ADAPTER PROTEIN SPO71"/>
    <property type="match status" value="1"/>
</dbReference>
<name>A0A427Y181_9TREE</name>
<organism evidence="3 4">
    <name type="scientific">Apiotrichum porosum</name>
    <dbReference type="NCBI Taxonomy" id="105984"/>
    <lineage>
        <taxon>Eukaryota</taxon>
        <taxon>Fungi</taxon>
        <taxon>Dikarya</taxon>
        <taxon>Basidiomycota</taxon>
        <taxon>Agaricomycotina</taxon>
        <taxon>Tremellomycetes</taxon>
        <taxon>Trichosporonales</taxon>
        <taxon>Trichosporonaceae</taxon>
        <taxon>Apiotrichum</taxon>
    </lineage>
</organism>
<evidence type="ECO:0000313" key="4">
    <source>
        <dbReference type="Proteomes" id="UP000279236"/>
    </source>
</evidence>
<protein>
    <recommendedName>
        <fullName evidence="2">PH domain-containing protein</fullName>
    </recommendedName>
</protein>
<dbReference type="InterPro" id="IPR039486">
    <property type="entry name" value="Mug56/Spo71_PH"/>
</dbReference>
<feature type="compositionally biased region" description="Basic and acidic residues" evidence="1">
    <location>
        <begin position="1164"/>
        <end position="1179"/>
    </location>
</feature>
<reference evidence="3 4" key="1">
    <citation type="submission" date="2018-11" db="EMBL/GenBank/DDBJ databases">
        <title>Genome sequence of Apiotrichum porosum DSM 27194.</title>
        <authorList>
            <person name="Aliyu H."/>
            <person name="Gorte O."/>
            <person name="Ochsenreither K."/>
        </authorList>
    </citation>
    <scope>NUCLEOTIDE SEQUENCE [LARGE SCALE GENOMIC DNA]</scope>
    <source>
        <strain evidence="3 4">DSM 27194</strain>
    </source>
</reference>
<dbReference type="InterPro" id="IPR040345">
    <property type="entry name" value="Mug56/Spo71"/>
</dbReference>
<feature type="compositionally biased region" description="Polar residues" evidence="1">
    <location>
        <begin position="262"/>
        <end position="273"/>
    </location>
</feature>
<feature type="region of interest" description="Disordered" evidence="1">
    <location>
        <begin position="119"/>
        <end position="167"/>
    </location>
</feature>
<feature type="region of interest" description="Disordered" evidence="1">
    <location>
        <begin position="186"/>
        <end position="384"/>
    </location>
</feature>
<keyword evidence="4" id="KW-1185">Reference proteome</keyword>